<gene>
    <name evidence="9" type="ORF">ISF6_5315</name>
</gene>
<dbReference type="PANTHER" id="PTHR11237">
    <property type="entry name" value="COENZYME Q10 BIOSYNTHESIS PROTEIN 7"/>
    <property type="match status" value="1"/>
</dbReference>
<evidence type="ECO:0000256" key="8">
    <source>
        <dbReference type="SAM" id="Phobius"/>
    </source>
</evidence>
<evidence type="ECO:0000256" key="3">
    <source>
        <dbReference type="ARBA" id="ARBA00022723"/>
    </source>
</evidence>
<keyword evidence="8" id="KW-0812">Transmembrane</keyword>
<evidence type="ECO:0000313" key="10">
    <source>
        <dbReference type="Proteomes" id="UP000037660"/>
    </source>
</evidence>
<dbReference type="Pfam" id="PF03232">
    <property type="entry name" value="COQ7"/>
    <property type="match status" value="1"/>
</dbReference>
<dbReference type="PANTHER" id="PTHR11237:SF4">
    <property type="entry name" value="5-DEMETHOXYUBIQUINONE HYDROXYLASE, MITOCHONDRIAL"/>
    <property type="match status" value="1"/>
</dbReference>
<dbReference type="Proteomes" id="UP000037660">
    <property type="component" value="Unassembled WGS sequence"/>
</dbReference>
<reference evidence="10" key="1">
    <citation type="submission" date="2015-07" db="EMBL/GenBank/DDBJ databases">
        <title>Discovery of a poly(ethylene terephthalate assimilation.</title>
        <authorList>
            <person name="Yoshida S."/>
            <person name="Hiraga K."/>
            <person name="Takehana T."/>
            <person name="Taniguchi I."/>
            <person name="Yamaji H."/>
            <person name="Maeda Y."/>
            <person name="Toyohara K."/>
            <person name="Miyamoto K."/>
            <person name="Kimura Y."/>
            <person name="Oda K."/>
        </authorList>
    </citation>
    <scope>NUCLEOTIDE SEQUENCE [LARGE SCALE GENOMIC DNA]</scope>
    <source>
        <strain evidence="10">NBRC 110686 / TISTR 2288 / 201-F6</strain>
    </source>
</reference>
<dbReference type="SUPFAM" id="SSF47240">
    <property type="entry name" value="Ferritin-like"/>
    <property type="match status" value="1"/>
</dbReference>
<accession>A0A0K8P806</accession>
<keyword evidence="10" id="KW-1185">Reference proteome</keyword>
<proteinExistence type="predicted"/>
<dbReference type="InterPro" id="IPR011566">
    <property type="entry name" value="Ubq_synth_Coq7"/>
</dbReference>
<keyword evidence="5" id="KW-0408">Iron</keyword>
<dbReference type="GO" id="GO:0006744">
    <property type="term" value="P:ubiquinone biosynthetic process"/>
    <property type="evidence" value="ECO:0007669"/>
    <property type="project" value="UniProtKB-KW"/>
</dbReference>
<sequence length="301" mass="32415">MYYDGGCPLCRAEIAAYRQADAGARLRFVDAQACPAEALGGDLARGDALARLHVRRADGRLVQGAAAFVEVWAALPRWAALARLARLPGVLPLLDLGYAGFLRLRPWWRPAAHPIDALPLPLRRALRTDHAGETGAVMIYRGVLAVTRDPALRAFAAEHLATEARHLAEMDATVPARWRSRLLPCWRLAGWLTGALPALAGQRAVHATVQAVETFVDRHYGEQLAQIDAVLGAADGSMQPGPERAALVPLRELLARCRADEVAHRDDAGARWDGRPGRLLALWCALVAGGSAGAVAVCRRV</sequence>
<comment type="caution">
    <text evidence="9">The sequence shown here is derived from an EMBL/GenBank/DDBJ whole genome shotgun (WGS) entry which is preliminary data.</text>
</comment>
<keyword evidence="7 8" id="KW-0472">Membrane</keyword>
<dbReference type="CDD" id="cd01042">
    <property type="entry name" value="DMQH"/>
    <property type="match status" value="1"/>
</dbReference>
<evidence type="ECO:0000256" key="6">
    <source>
        <dbReference type="ARBA" id="ARBA00023033"/>
    </source>
</evidence>
<keyword evidence="4" id="KW-0560">Oxidoreductase</keyword>
<evidence type="ECO:0000256" key="2">
    <source>
        <dbReference type="ARBA" id="ARBA00022688"/>
    </source>
</evidence>
<dbReference type="Pfam" id="PF04134">
    <property type="entry name" value="DCC1-like"/>
    <property type="match status" value="1"/>
</dbReference>
<dbReference type="InterPro" id="IPR007263">
    <property type="entry name" value="DCC1-like"/>
</dbReference>
<evidence type="ECO:0000313" key="9">
    <source>
        <dbReference type="EMBL" id="GAP38762.1"/>
    </source>
</evidence>
<evidence type="ECO:0000256" key="7">
    <source>
        <dbReference type="ARBA" id="ARBA00023136"/>
    </source>
</evidence>
<reference evidence="9 10" key="2">
    <citation type="journal article" date="2016" name="Science">
        <title>A bacterium that degrades and assimilates poly(ethylene terephthalate).</title>
        <authorList>
            <person name="Yoshida S."/>
            <person name="Hiraga K."/>
            <person name="Takehana T."/>
            <person name="Taniguchi I."/>
            <person name="Yamaji H."/>
            <person name="Maeda Y."/>
            <person name="Toyohara K."/>
            <person name="Miyamoto K."/>
            <person name="Kimura Y."/>
            <person name="Oda K."/>
        </authorList>
    </citation>
    <scope>NUCLEOTIDE SEQUENCE [LARGE SCALE GENOMIC DNA]</scope>
    <source>
        <strain evidence="10">NBRC 110686 / TISTR 2288 / 201-F6</strain>
    </source>
</reference>
<keyword evidence="2" id="KW-0831">Ubiquinone biosynthesis</keyword>
<evidence type="ECO:0008006" key="11">
    <source>
        <dbReference type="Google" id="ProtNLM"/>
    </source>
</evidence>
<dbReference type="AlphaFoldDB" id="A0A0K8P806"/>
<evidence type="ECO:0000256" key="4">
    <source>
        <dbReference type="ARBA" id="ARBA00023002"/>
    </source>
</evidence>
<keyword evidence="3" id="KW-0479">Metal-binding</keyword>
<dbReference type="InterPro" id="IPR009078">
    <property type="entry name" value="Ferritin-like_SF"/>
</dbReference>
<organism evidence="9 10">
    <name type="scientific">Piscinibacter sakaiensis</name>
    <name type="common">Ideonella sakaiensis</name>
    <dbReference type="NCBI Taxonomy" id="1547922"/>
    <lineage>
        <taxon>Bacteria</taxon>
        <taxon>Pseudomonadati</taxon>
        <taxon>Pseudomonadota</taxon>
        <taxon>Betaproteobacteria</taxon>
        <taxon>Burkholderiales</taxon>
        <taxon>Sphaerotilaceae</taxon>
        <taxon>Piscinibacter</taxon>
    </lineage>
</organism>
<dbReference type="STRING" id="1547922.ISF6_5315"/>
<name>A0A0K8P806_PISS1</name>
<evidence type="ECO:0000256" key="5">
    <source>
        <dbReference type="ARBA" id="ARBA00023004"/>
    </source>
</evidence>
<keyword evidence="6" id="KW-0503">Monooxygenase</keyword>
<dbReference type="EMBL" id="BBYR01000085">
    <property type="protein sequence ID" value="GAP38762.1"/>
    <property type="molecule type" value="Genomic_DNA"/>
</dbReference>
<dbReference type="GO" id="GO:0015035">
    <property type="term" value="F:protein-disulfide reductase activity"/>
    <property type="evidence" value="ECO:0007669"/>
    <property type="project" value="InterPro"/>
</dbReference>
<feature type="transmembrane region" description="Helical" evidence="8">
    <location>
        <begin position="280"/>
        <end position="298"/>
    </location>
</feature>
<dbReference type="GO" id="GO:0008682">
    <property type="term" value="F:3-demethoxyubiquinol 3-hydroxylase activity"/>
    <property type="evidence" value="ECO:0007669"/>
    <property type="project" value="TreeGrafter"/>
</dbReference>
<evidence type="ECO:0000256" key="1">
    <source>
        <dbReference type="ARBA" id="ARBA00004749"/>
    </source>
</evidence>
<dbReference type="GO" id="GO:0046872">
    <property type="term" value="F:metal ion binding"/>
    <property type="evidence" value="ECO:0007669"/>
    <property type="project" value="UniProtKB-KW"/>
</dbReference>
<comment type="pathway">
    <text evidence="1">Cofactor biosynthesis; ubiquinone biosynthesis.</text>
</comment>
<keyword evidence="8" id="KW-1133">Transmembrane helix</keyword>
<protein>
    <recommendedName>
        <fullName evidence="11">DUF393 domain-containing protein</fullName>
    </recommendedName>
</protein>